<evidence type="ECO:0000313" key="1">
    <source>
        <dbReference type="EMBL" id="EPC03338.1"/>
    </source>
</evidence>
<protein>
    <submittedName>
        <fullName evidence="1">Uncharacterized protein</fullName>
    </submittedName>
</protein>
<name>S2KS63_LITA3</name>
<dbReference type="EMBL" id="ASTJ01000012">
    <property type="protein sequence ID" value="EPC03338.1"/>
    <property type="molecule type" value="Genomic_DNA"/>
</dbReference>
<dbReference type="AlphaFoldDB" id="S2KS63"/>
<evidence type="ECO:0000313" key="2">
    <source>
        <dbReference type="Proteomes" id="UP000014463"/>
    </source>
</evidence>
<dbReference type="STRING" id="1121939.L861_17500"/>
<organism evidence="1 2">
    <name type="scientific">Litchfieldella anticariensis (strain DSM 16096 / CECT 5854 / CIP 108499 / LMG 22089 / FP35)</name>
    <name type="common">Halomonas anticariensis</name>
    <dbReference type="NCBI Taxonomy" id="1121939"/>
    <lineage>
        <taxon>Bacteria</taxon>
        <taxon>Pseudomonadati</taxon>
        <taxon>Pseudomonadota</taxon>
        <taxon>Gammaproteobacteria</taxon>
        <taxon>Oceanospirillales</taxon>
        <taxon>Halomonadaceae</taxon>
        <taxon>Litchfieldella</taxon>
    </lineage>
</organism>
<sequence>MVLFPLEIDVGRGASVRPNRLEFMEIKYSSAIKILYRDLRLPHAATDIKETCRVPC</sequence>
<dbReference type="Proteomes" id="UP000014463">
    <property type="component" value="Unassembled WGS sequence"/>
</dbReference>
<gene>
    <name evidence="1" type="ORF">L861_17500</name>
</gene>
<reference evidence="1 2" key="1">
    <citation type="journal article" date="2013" name="Genome Announc.">
        <title>Draft genome sequence of the moderately halophilic gammaproteobacterium Halomonas anticariensis FP35.</title>
        <authorList>
            <person name="Tahrioui A."/>
            <person name="Quesada E."/>
            <person name="Llamas I."/>
        </authorList>
    </citation>
    <scope>NUCLEOTIDE SEQUENCE [LARGE SCALE GENOMIC DNA]</scope>
    <source>
        <strain evidence="2">DSM 16096 / CECT 5854 / LMG 22089 / FP35</strain>
    </source>
</reference>
<comment type="caution">
    <text evidence="1">The sequence shown here is derived from an EMBL/GenBank/DDBJ whole genome shotgun (WGS) entry which is preliminary data.</text>
</comment>
<keyword evidence="2" id="KW-1185">Reference proteome</keyword>
<proteinExistence type="predicted"/>
<accession>S2KS63</accession>